<evidence type="ECO:0000313" key="2">
    <source>
        <dbReference type="Proteomes" id="UP001183246"/>
    </source>
</evidence>
<comment type="caution">
    <text evidence="1">The sequence shown here is derived from an EMBL/GenBank/DDBJ whole genome shotgun (WGS) entry which is preliminary data.</text>
</comment>
<evidence type="ECO:0000313" key="1">
    <source>
        <dbReference type="EMBL" id="MDT0342253.1"/>
    </source>
</evidence>
<gene>
    <name evidence="1" type="ORF">RM590_06360</name>
</gene>
<proteinExistence type="predicted"/>
<dbReference type="RefSeq" id="WP_311703373.1">
    <property type="nucleotide sequence ID" value="NZ_JAVREL010000002.1"/>
</dbReference>
<dbReference type="InterPro" id="IPR024747">
    <property type="entry name" value="Pyridox_Oxase-rel"/>
</dbReference>
<keyword evidence="2" id="KW-1185">Reference proteome</keyword>
<dbReference type="Proteomes" id="UP001183246">
    <property type="component" value="Unassembled WGS sequence"/>
</dbReference>
<dbReference type="Gene3D" id="2.30.110.10">
    <property type="entry name" value="Electron Transport, Fmn-binding Protein, Chain A"/>
    <property type="match status" value="1"/>
</dbReference>
<dbReference type="Pfam" id="PF12900">
    <property type="entry name" value="Pyridox_ox_2"/>
    <property type="match status" value="1"/>
</dbReference>
<sequence>MATPAPSDPDLARALRLLARASHGRAAVTLRALPRVLPASHLVTGDELLLRVPAARAADARALDGSVVAYEANGTEVIGTVTVTDPNAEPISLRLTPRLAP</sequence>
<name>A0ABU2MLK5_9ACTN</name>
<protein>
    <submittedName>
        <fullName evidence="1">Pyridoxamine 5'-phosphate oxidase family protein</fullName>
    </submittedName>
</protein>
<accession>A0ABU2MLK5</accession>
<dbReference type="InterPro" id="IPR012349">
    <property type="entry name" value="Split_barrel_FMN-bd"/>
</dbReference>
<organism evidence="1 2">
    <name type="scientific">Streptomyces litchfieldiae</name>
    <dbReference type="NCBI Taxonomy" id="3075543"/>
    <lineage>
        <taxon>Bacteria</taxon>
        <taxon>Bacillati</taxon>
        <taxon>Actinomycetota</taxon>
        <taxon>Actinomycetes</taxon>
        <taxon>Kitasatosporales</taxon>
        <taxon>Streptomycetaceae</taxon>
        <taxon>Streptomyces</taxon>
    </lineage>
</organism>
<reference evidence="2" key="1">
    <citation type="submission" date="2023-07" db="EMBL/GenBank/DDBJ databases">
        <title>30 novel species of actinomycetes from the DSMZ collection.</title>
        <authorList>
            <person name="Nouioui I."/>
        </authorList>
    </citation>
    <scope>NUCLEOTIDE SEQUENCE [LARGE SCALE GENOMIC DNA]</scope>
    <source>
        <strain evidence="2">DSM 44938</strain>
    </source>
</reference>
<dbReference type="EMBL" id="JAVREL010000002">
    <property type="protein sequence ID" value="MDT0342253.1"/>
    <property type="molecule type" value="Genomic_DNA"/>
</dbReference>